<dbReference type="VEuPathDB" id="FungiDB:CCM_07804"/>
<dbReference type="AlphaFoldDB" id="A0A2H4SFR4"/>
<reference evidence="2 3" key="1">
    <citation type="journal article" date="2017" name="BMC Genomics">
        <title>Chromosome level assembly and secondary metabolite potential of the parasitic fungus Cordyceps militaris.</title>
        <authorList>
            <person name="Kramer G.J."/>
            <person name="Nodwell J.R."/>
        </authorList>
    </citation>
    <scope>NUCLEOTIDE SEQUENCE [LARGE SCALE GENOMIC DNA]</scope>
    <source>
        <strain evidence="2 3">ATCC 34164</strain>
    </source>
</reference>
<evidence type="ECO:0000313" key="3">
    <source>
        <dbReference type="Proteomes" id="UP000323067"/>
    </source>
</evidence>
<evidence type="ECO:0008006" key="4">
    <source>
        <dbReference type="Google" id="ProtNLM"/>
    </source>
</evidence>
<feature type="chain" id="PRO_5014177242" description="Secreted protein" evidence="1">
    <location>
        <begin position="18"/>
        <end position="172"/>
    </location>
</feature>
<dbReference type="OrthoDB" id="4862882at2759"/>
<keyword evidence="1" id="KW-0732">Signal</keyword>
<evidence type="ECO:0000256" key="1">
    <source>
        <dbReference type="SAM" id="SignalP"/>
    </source>
</evidence>
<evidence type="ECO:0000313" key="2">
    <source>
        <dbReference type="EMBL" id="ATY61942.1"/>
    </source>
</evidence>
<proteinExistence type="predicted"/>
<organism evidence="2 3">
    <name type="scientific">Cordyceps militaris</name>
    <name type="common">Caterpillar fungus</name>
    <name type="synonym">Clavaria militaris</name>
    <dbReference type="NCBI Taxonomy" id="73501"/>
    <lineage>
        <taxon>Eukaryota</taxon>
        <taxon>Fungi</taxon>
        <taxon>Dikarya</taxon>
        <taxon>Ascomycota</taxon>
        <taxon>Pezizomycotina</taxon>
        <taxon>Sordariomycetes</taxon>
        <taxon>Hypocreomycetidae</taxon>
        <taxon>Hypocreales</taxon>
        <taxon>Cordycipitaceae</taxon>
        <taxon>Cordyceps</taxon>
    </lineage>
</organism>
<protein>
    <recommendedName>
        <fullName evidence="4">Secreted protein</fullName>
    </recommendedName>
</protein>
<feature type="signal peptide" evidence="1">
    <location>
        <begin position="1"/>
        <end position="17"/>
    </location>
</feature>
<dbReference type="VEuPathDB" id="FungiDB:A9K55_007212"/>
<dbReference type="EMBL" id="CP023324">
    <property type="protein sequence ID" value="ATY61942.1"/>
    <property type="molecule type" value="Genomic_DNA"/>
</dbReference>
<name>A0A2H4SFR4_CORMI</name>
<gene>
    <name evidence="2" type="ORF">A9K55_007212</name>
</gene>
<dbReference type="Proteomes" id="UP000323067">
    <property type="component" value="Chromosome vii"/>
</dbReference>
<accession>A0A2H4SFR4</accession>
<sequence length="172" mass="19121">MKGLLLVFFALASAVSGDKGNSTGKKMEWETAVYRDYIPNKNHPCLNPRDCQMKCANGSYVRTQIEGSGINQLRCTGANSDYSYLAGLCRLEFGGGIFFKQHRLACEHVNGLYCLPTDPKQVKKNTYLRCIFDRADYAEWKAVCEQGGGLNGGVVAPDKKDIPWNCSPDYMD</sequence>